<gene>
    <name evidence="1" type="ORF">SAMN05192582_1002175</name>
</gene>
<reference evidence="1 2" key="1">
    <citation type="submission" date="2016-10" db="EMBL/GenBank/DDBJ databases">
        <authorList>
            <person name="de Groot N.N."/>
        </authorList>
    </citation>
    <scope>NUCLEOTIDE SEQUENCE [LARGE SCALE GENOMIC DNA]</scope>
    <source>
        <strain evidence="1 2">NLAE-zl-C57</strain>
    </source>
</reference>
<protein>
    <submittedName>
        <fullName evidence="1">Uncharacterized protein</fullName>
    </submittedName>
</protein>
<evidence type="ECO:0000313" key="2">
    <source>
        <dbReference type="Proteomes" id="UP000181870"/>
    </source>
</evidence>
<accession>A0A1G8AGK4</accession>
<organism evidence="1 2">
    <name type="scientific">Bacteroides ovatus</name>
    <dbReference type="NCBI Taxonomy" id="28116"/>
    <lineage>
        <taxon>Bacteria</taxon>
        <taxon>Pseudomonadati</taxon>
        <taxon>Bacteroidota</taxon>
        <taxon>Bacteroidia</taxon>
        <taxon>Bacteroidales</taxon>
        <taxon>Bacteroidaceae</taxon>
        <taxon>Bacteroides</taxon>
    </lineage>
</organism>
<dbReference type="EMBL" id="FNDO01000002">
    <property type="protein sequence ID" value="SDH20114.1"/>
    <property type="molecule type" value="Genomic_DNA"/>
</dbReference>
<proteinExistence type="predicted"/>
<evidence type="ECO:0000313" key="1">
    <source>
        <dbReference type="EMBL" id="SDH20114.1"/>
    </source>
</evidence>
<name>A0A1G8AGK4_BACOV</name>
<sequence>MQAQNTASQTRAHWEQAKKPFVISFEDDKNFNEPLSLGVYVLLADATQEERTALDGVVFIKKGREYSCANKNASTTDTTALVYACFPYHQGLKVEDIIQMKAPFGDQLFATESERSFTSVTNVKMKMQSSMAKLRIKMESDDVRDKLNSLQISGDEIYTEGMYKPYSGRWISKVMNGGINADSKEILLNNGRNHDFYLIPTDVKGVVNFFARINERNYAVKATLPPLVAGSLTQLILRKGKDGLIITSSWVESKRPLLEPQPKNAVDTVKVGYYLQKEGYISKQPDSNSIALIIETDGKHGKAIALNDAVGSYCFSKKPMTSKQLFPTVDGKRKEGVLNPSKEDGIEEENAIIYKPKMPYSERCALGYQQGEVLTHKLLTSSSSITDMITQGHTGITLPRKSMLEETLKQPGSYVPSLTEMAKFYYSLHPFKGKPLMALGLKDPKGEYLTSTEQSNTSFYMIDFDHGIIAGGLSKQYTKLQLRLFYLF</sequence>
<dbReference type="Proteomes" id="UP000181870">
    <property type="component" value="Unassembled WGS sequence"/>
</dbReference>
<dbReference type="RefSeq" id="WP_081352639.1">
    <property type="nucleotide sequence ID" value="NZ_FNDO01000002.1"/>
</dbReference>
<dbReference type="AlphaFoldDB" id="A0A1G8AGK4"/>